<evidence type="ECO:0000313" key="1">
    <source>
        <dbReference type="EMBL" id="PZG02860.1"/>
    </source>
</evidence>
<proteinExistence type="predicted"/>
<dbReference type="AlphaFoldDB" id="A0A2W2DPJ8"/>
<gene>
    <name evidence="1" type="ORF">C1I99_00760</name>
</gene>
<organism evidence="1 2">
    <name type="scientific">Micromonospora deserti</name>
    <dbReference type="NCBI Taxonomy" id="2070366"/>
    <lineage>
        <taxon>Bacteria</taxon>
        <taxon>Bacillati</taxon>
        <taxon>Actinomycetota</taxon>
        <taxon>Actinomycetes</taxon>
        <taxon>Micromonosporales</taxon>
        <taxon>Micromonosporaceae</taxon>
        <taxon>Micromonospora</taxon>
    </lineage>
</organism>
<dbReference type="EMBL" id="POUB01000003">
    <property type="protein sequence ID" value="PZG02860.1"/>
    <property type="molecule type" value="Genomic_DNA"/>
</dbReference>
<evidence type="ECO:0000313" key="2">
    <source>
        <dbReference type="Proteomes" id="UP000248749"/>
    </source>
</evidence>
<reference evidence="1 2" key="1">
    <citation type="submission" date="2018-01" db="EMBL/GenBank/DDBJ databases">
        <title>Draft genome sequence of Salinispora sp. 13K206.</title>
        <authorList>
            <person name="Sahin N."/>
            <person name="Saygin H."/>
            <person name="Ay H."/>
        </authorList>
    </citation>
    <scope>NUCLEOTIDE SEQUENCE [LARGE SCALE GENOMIC DNA]</scope>
    <source>
        <strain evidence="1 2">13K206</strain>
    </source>
</reference>
<sequence length="476" mass="53914">MMGTETCFTPSYTAPVGHWSESLVDDLARQVGGDADPEELRRILRKSAQEIETLSGRTFDPVQRSTAVFETNGLPFIEVPNMHLGSMETTDTVWQVPDPVRPEFAAVLQVRALAYPSPTAMSVADGLGFAGQLVAHAARQGALTRDYVIEWLGTFVGYEERKDLFRRVMDSNTRFNVPVIGEAIGGWWIQVTRRLMWITHETQNDGRLVEPLFERSADDSWIPLAAAEPTLIVAPMTKQPADWAFTARIWPEGAQLPKDRPWRRLASAIHGSGIPTITVDDKSTPYELACQVVLKAYWHGYLRGDEPALRNVVALAYPKQVGLIHRKTDAPDAGSAAAMLLEQLIQPGFDPAQGAELTRRYVRRKARIVVMEHHKRESPQRYPWTQLGISERRYYKLLPLFAQKVNGHYQVDYDDIVTRMRDYLDSKDQSQEVRAATLDLLQQRGFSHAAARKWMQRHQPEEALDAWPRGLRPKPQ</sequence>
<comment type="caution">
    <text evidence="1">The sequence shown here is derived from an EMBL/GenBank/DDBJ whole genome shotgun (WGS) entry which is preliminary data.</text>
</comment>
<protein>
    <submittedName>
        <fullName evidence="1">Uncharacterized protein</fullName>
    </submittedName>
</protein>
<keyword evidence="2" id="KW-1185">Reference proteome</keyword>
<dbReference type="Proteomes" id="UP000248749">
    <property type="component" value="Unassembled WGS sequence"/>
</dbReference>
<name>A0A2W2DPJ8_9ACTN</name>
<accession>A0A2W2DPJ8</accession>